<feature type="region of interest" description="Disordered" evidence="1">
    <location>
        <begin position="31"/>
        <end position="69"/>
    </location>
</feature>
<dbReference type="Proteomes" id="UP000272015">
    <property type="component" value="Unassembled WGS sequence"/>
</dbReference>
<dbReference type="PROSITE" id="PS51257">
    <property type="entry name" value="PROKAR_LIPOPROTEIN"/>
    <property type="match status" value="1"/>
</dbReference>
<keyword evidence="2" id="KW-0732">Signal</keyword>
<evidence type="ECO:0000313" key="3">
    <source>
        <dbReference type="EMBL" id="RJT84613.1"/>
    </source>
</evidence>
<proteinExistence type="predicted"/>
<dbReference type="AlphaFoldDB" id="A0A3A5M9V8"/>
<keyword evidence="4" id="KW-1185">Reference proteome</keyword>
<comment type="caution">
    <text evidence="3">The sequence shown here is derived from an EMBL/GenBank/DDBJ whole genome shotgun (WGS) entry which is preliminary data.</text>
</comment>
<organism evidence="3 4">
    <name type="scientific">Cryobacterium melibiosiphilum</name>
    <dbReference type="NCBI Taxonomy" id="995039"/>
    <lineage>
        <taxon>Bacteria</taxon>
        <taxon>Bacillati</taxon>
        <taxon>Actinomycetota</taxon>
        <taxon>Actinomycetes</taxon>
        <taxon>Micrococcales</taxon>
        <taxon>Microbacteriaceae</taxon>
        <taxon>Cryobacterium</taxon>
    </lineage>
</organism>
<evidence type="ECO:0000313" key="4">
    <source>
        <dbReference type="Proteomes" id="UP000272015"/>
    </source>
</evidence>
<feature type="chain" id="PRO_5039287848" evidence="2">
    <location>
        <begin position="29"/>
        <end position="180"/>
    </location>
</feature>
<dbReference type="OrthoDB" id="5007665at2"/>
<evidence type="ECO:0000256" key="1">
    <source>
        <dbReference type="SAM" id="MobiDB-lite"/>
    </source>
</evidence>
<feature type="signal peptide" evidence="2">
    <location>
        <begin position="1"/>
        <end position="28"/>
    </location>
</feature>
<evidence type="ECO:0000256" key="2">
    <source>
        <dbReference type="SAM" id="SignalP"/>
    </source>
</evidence>
<feature type="compositionally biased region" description="Low complexity" evidence="1">
    <location>
        <begin position="31"/>
        <end position="56"/>
    </location>
</feature>
<dbReference type="EMBL" id="QZVS01000097">
    <property type="protein sequence ID" value="RJT84613.1"/>
    <property type="molecule type" value="Genomic_DNA"/>
</dbReference>
<protein>
    <submittedName>
        <fullName evidence="3">Uncharacterized protein</fullName>
    </submittedName>
</protein>
<gene>
    <name evidence="3" type="ORF">D6T64_20840</name>
</gene>
<sequence length="180" mass="17711">MSRLTQSTLITAVGAVLLTFLVSGCSPTATDPAGGGTASAAPSSSASASPTGAASPNPETTAGAAAPEGDCPAGSTLATTYTVITDDSTTPVVIEYTAFNQDGSAPVQTETVYGPIVSRVSYSCDADSSGELWTLTATSTTQGALSCLLGFGGKTVSQDTGYNEGALVPLTVDCTGNPGR</sequence>
<dbReference type="RefSeq" id="WP_119976607.1">
    <property type="nucleotide sequence ID" value="NZ_JBHSQA010000002.1"/>
</dbReference>
<name>A0A3A5M9V8_9MICO</name>
<reference evidence="3 4" key="1">
    <citation type="submission" date="2018-09" db="EMBL/GenBank/DDBJ databases">
        <title>Novel species of Cryobacterium.</title>
        <authorList>
            <person name="Liu Q."/>
            <person name="Xin Y.-H."/>
        </authorList>
    </citation>
    <scope>NUCLEOTIDE SEQUENCE [LARGE SCALE GENOMIC DNA]</scope>
    <source>
        <strain evidence="3 4">Hh39</strain>
    </source>
</reference>
<accession>A0A3A5M9V8</accession>